<evidence type="ECO:0000256" key="4">
    <source>
        <dbReference type="ARBA" id="ARBA00022989"/>
    </source>
</evidence>
<dbReference type="EMBL" id="PGGH01260021">
    <property type="protein sequence ID" value="NIG61153.1"/>
    <property type="molecule type" value="Genomic_DNA"/>
</dbReference>
<evidence type="ECO:0000313" key="9">
    <source>
        <dbReference type="Proteomes" id="UP001165941"/>
    </source>
</evidence>
<dbReference type="SUPFAM" id="SSF161070">
    <property type="entry name" value="SNF-like"/>
    <property type="match status" value="1"/>
</dbReference>
<dbReference type="Proteomes" id="UP001165941">
    <property type="component" value="Unassembled WGS sequence"/>
</dbReference>
<feature type="transmembrane region" description="Helical" evidence="7">
    <location>
        <begin position="155"/>
        <end position="180"/>
    </location>
</feature>
<feature type="transmembrane region" description="Helical" evidence="7">
    <location>
        <begin position="53"/>
        <end position="78"/>
    </location>
</feature>
<dbReference type="InterPro" id="IPR000175">
    <property type="entry name" value="Na/ntran_symport"/>
</dbReference>
<feature type="compositionally biased region" description="Polar residues" evidence="6">
    <location>
        <begin position="222"/>
        <end position="237"/>
    </location>
</feature>
<evidence type="ECO:0000256" key="3">
    <source>
        <dbReference type="ARBA" id="ARBA00022692"/>
    </source>
</evidence>
<proteinExistence type="predicted"/>
<gene>
    <name evidence="8" type="ORF">BU61_9506</name>
</gene>
<reference evidence="8" key="1">
    <citation type="submission" date="2018-05" db="EMBL/GenBank/DDBJ databases">
        <authorList>
            <person name="Pedro S.L.S."/>
            <person name="Freitas R.C."/>
            <person name="Barreto A.S."/>
            <person name="Lima A.O.S."/>
        </authorList>
    </citation>
    <scope>NUCLEOTIDE SEQUENCE</scope>
    <source>
        <strain evidence="8">BP203</strain>
        <tissue evidence="8">Muscle</tissue>
    </source>
</reference>
<name>A0ABX0S800_PONBL</name>
<protein>
    <submittedName>
        <fullName evidence="8">Sodium-dependent serotonin transporter</fullName>
    </submittedName>
</protein>
<feature type="transmembrane region" description="Helical" evidence="7">
    <location>
        <begin position="186"/>
        <end position="207"/>
    </location>
</feature>
<organism evidence="8 9">
    <name type="scientific">Pontoporia blainvillei</name>
    <name type="common">Franciscana</name>
    <name type="synonym">Delphinus blainvillei</name>
    <dbReference type="NCBI Taxonomy" id="48723"/>
    <lineage>
        <taxon>Eukaryota</taxon>
        <taxon>Metazoa</taxon>
        <taxon>Chordata</taxon>
        <taxon>Craniata</taxon>
        <taxon>Vertebrata</taxon>
        <taxon>Euteleostomi</taxon>
        <taxon>Mammalia</taxon>
        <taxon>Eutheria</taxon>
        <taxon>Laurasiatheria</taxon>
        <taxon>Artiodactyla</taxon>
        <taxon>Whippomorpha</taxon>
        <taxon>Cetacea</taxon>
        <taxon>Odontoceti</taxon>
        <taxon>Pontoporiidae</taxon>
        <taxon>Pontoporia</taxon>
    </lineage>
</organism>
<keyword evidence="9" id="KW-1185">Reference proteome</keyword>
<keyword evidence="3 7" id="KW-0812">Transmembrane</keyword>
<dbReference type="Pfam" id="PF00209">
    <property type="entry name" value="SNF"/>
    <property type="match status" value="1"/>
</dbReference>
<evidence type="ECO:0000256" key="2">
    <source>
        <dbReference type="ARBA" id="ARBA00022448"/>
    </source>
</evidence>
<evidence type="ECO:0000256" key="6">
    <source>
        <dbReference type="SAM" id="MobiDB-lite"/>
    </source>
</evidence>
<dbReference type="PANTHER" id="PTHR11616:SF105">
    <property type="entry name" value="SODIUM-DEPENDENT SEROTONIN TRANSPORTER"/>
    <property type="match status" value="1"/>
</dbReference>
<keyword evidence="4 7" id="KW-1133">Transmembrane helix</keyword>
<accession>A0ABX0S800</accession>
<dbReference type="PRINTS" id="PR00176">
    <property type="entry name" value="NANEUSMPORT"/>
</dbReference>
<sequence>MAWVSALALTSAVLQVWVDAAAQIFFSLGPGFGVLLAFASYNKFNNNCYQDALVTSVVNCMTSFVSGFVIFTVLGYMAEMRNEDVSEVAKDAGPSLLFITYAEAIANMPASTFFAIIFFLMLITLGLDSTFAGLEGVITAVLDEFPHIWSKRREWFVLSVVITCFFGSLITLTFGGAYVVKLLEEFATGPAVLTVALIEAIAVYWFYGKMLPFTSHDPSYTSPHSHQNTEGLMSSGKSRPVYKTSPAASLLQKQGATSSTLCATDCLHSWEDDLFF</sequence>
<dbReference type="PANTHER" id="PTHR11616">
    <property type="entry name" value="SODIUM/CHLORIDE DEPENDENT TRANSPORTER"/>
    <property type="match status" value="1"/>
</dbReference>
<dbReference type="InterPro" id="IPR037272">
    <property type="entry name" value="SNS_sf"/>
</dbReference>
<comment type="caution">
    <text evidence="8">The sequence shown here is derived from an EMBL/GenBank/DDBJ whole genome shotgun (WGS) entry which is preliminary data.</text>
</comment>
<feature type="transmembrane region" description="Helical" evidence="7">
    <location>
        <begin position="24"/>
        <end position="41"/>
    </location>
</feature>
<keyword evidence="5 7" id="KW-0472">Membrane</keyword>
<evidence type="ECO:0000256" key="1">
    <source>
        <dbReference type="ARBA" id="ARBA00004141"/>
    </source>
</evidence>
<dbReference type="PROSITE" id="PS50267">
    <property type="entry name" value="NA_NEUROTRAN_SYMP_3"/>
    <property type="match status" value="1"/>
</dbReference>
<keyword evidence="2" id="KW-0813">Transport</keyword>
<evidence type="ECO:0000256" key="5">
    <source>
        <dbReference type="ARBA" id="ARBA00023136"/>
    </source>
</evidence>
<feature type="transmembrane region" description="Helical" evidence="7">
    <location>
        <begin position="113"/>
        <end position="134"/>
    </location>
</feature>
<evidence type="ECO:0000313" key="8">
    <source>
        <dbReference type="EMBL" id="NIG61153.1"/>
    </source>
</evidence>
<feature type="region of interest" description="Disordered" evidence="6">
    <location>
        <begin position="222"/>
        <end position="241"/>
    </location>
</feature>
<evidence type="ECO:0000256" key="7">
    <source>
        <dbReference type="SAM" id="Phobius"/>
    </source>
</evidence>
<comment type="subcellular location">
    <subcellularLocation>
        <location evidence="1">Membrane</location>
        <topology evidence="1">Multi-pass membrane protein</topology>
    </subcellularLocation>
</comment>